<dbReference type="SMART" id="SM00330">
    <property type="entry name" value="PIPKc"/>
    <property type="match status" value="1"/>
</dbReference>
<feature type="region of interest" description="Disordered" evidence="2">
    <location>
        <begin position="1210"/>
        <end position="1235"/>
    </location>
</feature>
<dbReference type="SUPFAM" id="SSF56104">
    <property type="entry name" value="SAICAR synthase-like"/>
    <property type="match status" value="1"/>
</dbReference>
<keyword evidence="1" id="KW-0808">Transferase</keyword>
<accession>A0AA39UGV9</accession>
<dbReference type="PANTHER" id="PTHR45748:SF7">
    <property type="entry name" value="1-PHOSPHATIDYLINOSITOL 3-PHOSPHATE 5-KINASE-RELATED"/>
    <property type="match status" value="1"/>
</dbReference>
<feature type="compositionally biased region" description="Basic residues" evidence="2">
    <location>
        <begin position="735"/>
        <end position="746"/>
    </location>
</feature>
<evidence type="ECO:0000256" key="1">
    <source>
        <dbReference type="PROSITE-ProRule" id="PRU00781"/>
    </source>
</evidence>
<dbReference type="GO" id="GO:0046854">
    <property type="term" value="P:phosphatidylinositol phosphate biosynthetic process"/>
    <property type="evidence" value="ECO:0007669"/>
    <property type="project" value="TreeGrafter"/>
</dbReference>
<evidence type="ECO:0000259" key="3">
    <source>
        <dbReference type="PROSITE" id="PS51455"/>
    </source>
</evidence>
<dbReference type="GO" id="GO:0000329">
    <property type="term" value="C:fungal-type vacuole membrane"/>
    <property type="evidence" value="ECO:0007669"/>
    <property type="project" value="TreeGrafter"/>
</dbReference>
<reference evidence="4" key="1">
    <citation type="submission" date="2023-06" db="EMBL/GenBank/DDBJ databases">
        <authorList>
            <consortium name="Lawrence Berkeley National Laboratory"/>
            <person name="Ahrendt S."/>
            <person name="Sahu N."/>
            <person name="Indic B."/>
            <person name="Wong-Bajracharya J."/>
            <person name="Merenyi Z."/>
            <person name="Ke H.-M."/>
            <person name="Monk M."/>
            <person name="Kocsube S."/>
            <person name="Drula E."/>
            <person name="Lipzen A."/>
            <person name="Balint B."/>
            <person name="Henrissat B."/>
            <person name="Andreopoulos B."/>
            <person name="Martin F.M."/>
            <person name="Harder C.B."/>
            <person name="Rigling D."/>
            <person name="Ford K.L."/>
            <person name="Foster G.D."/>
            <person name="Pangilinan J."/>
            <person name="Papanicolaou A."/>
            <person name="Barry K."/>
            <person name="LaButti K."/>
            <person name="Viragh M."/>
            <person name="Koriabine M."/>
            <person name="Yan M."/>
            <person name="Riley R."/>
            <person name="Champramary S."/>
            <person name="Plett K.L."/>
            <person name="Tsai I.J."/>
            <person name="Slot J."/>
            <person name="Sipos G."/>
            <person name="Plett J."/>
            <person name="Nagy L.G."/>
            <person name="Grigoriev I.V."/>
        </authorList>
    </citation>
    <scope>NUCLEOTIDE SEQUENCE</scope>
    <source>
        <strain evidence="4">HWK02</strain>
    </source>
</reference>
<comment type="caution">
    <text evidence="4">The sequence shown here is derived from an EMBL/GenBank/DDBJ whole genome shotgun (WGS) entry which is preliminary data.</text>
</comment>
<feature type="domain" description="PIPK" evidence="3">
    <location>
        <begin position="1354"/>
        <end position="1690"/>
    </location>
</feature>
<feature type="region of interest" description="Disordered" evidence="2">
    <location>
        <begin position="1059"/>
        <end position="1086"/>
    </location>
</feature>
<dbReference type="PANTHER" id="PTHR45748">
    <property type="entry name" value="1-PHOSPHATIDYLINOSITOL 3-PHOSPHATE 5-KINASE-RELATED"/>
    <property type="match status" value="1"/>
</dbReference>
<dbReference type="GO" id="GO:0005524">
    <property type="term" value="F:ATP binding"/>
    <property type="evidence" value="ECO:0007669"/>
    <property type="project" value="UniProtKB-UniRule"/>
</dbReference>
<dbReference type="Proteomes" id="UP001175228">
    <property type="component" value="Unassembled WGS sequence"/>
</dbReference>
<feature type="region of interest" description="Disordered" evidence="2">
    <location>
        <begin position="663"/>
        <end position="683"/>
    </location>
</feature>
<dbReference type="EMBL" id="JAUEPU010000069">
    <property type="protein sequence ID" value="KAK0482009.1"/>
    <property type="molecule type" value="Genomic_DNA"/>
</dbReference>
<evidence type="ECO:0000256" key="2">
    <source>
        <dbReference type="SAM" id="MobiDB-lite"/>
    </source>
</evidence>
<dbReference type="SUPFAM" id="SSF52047">
    <property type="entry name" value="RNI-like"/>
    <property type="match status" value="1"/>
</dbReference>
<dbReference type="GO" id="GO:0010008">
    <property type="term" value="C:endosome membrane"/>
    <property type="evidence" value="ECO:0007669"/>
    <property type="project" value="TreeGrafter"/>
</dbReference>
<dbReference type="Gene3D" id="3.30.810.10">
    <property type="entry name" value="2-Layer Sandwich"/>
    <property type="match status" value="1"/>
</dbReference>
<dbReference type="InterPro" id="IPR027484">
    <property type="entry name" value="PInositol-4-P-5-kinase_N"/>
</dbReference>
<dbReference type="GO" id="GO:0000285">
    <property type="term" value="F:1-phosphatidylinositol-3-phosphate 5-kinase activity"/>
    <property type="evidence" value="ECO:0007669"/>
    <property type="project" value="TreeGrafter"/>
</dbReference>
<organism evidence="4 5">
    <name type="scientific">Armillaria luteobubalina</name>
    <dbReference type="NCBI Taxonomy" id="153913"/>
    <lineage>
        <taxon>Eukaryota</taxon>
        <taxon>Fungi</taxon>
        <taxon>Dikarya</taxon>
        <taxon>Basidiomycota</taxon>
        <taxon>Agaricomycotina</taxon>
        <taxon>Agaricomycetes</taxon>
        <taxon>Agaricomycetidae</taxon>
        <taxon>Agaricales</taxon>
        <taxon>Marasmiineae</taxon>
        <taxon>Physalacriaceae</taxon>
        <taxon>Armillaria</taxon>
    </lineage>
</organism>
<feature type="region of interest" description="Disordered" evidence="2">
    <location>
        <begin position="702"/>
        <end position="775"/>
    </location>
</feature>
<dbReference type="PROSITE" id="PS51455">
    <property type="entry name" value="PIPK"/>
    <property type="match status" value="1"/>
</dbReference>
<gene>
    <name evidence="4" type="ORF">EDD18DRAFT_1468006</name>
</gene>
<evidence type="ECO:0000313" key="4">
    <source>
        <dbReference type="EMBL" id="KAK0482009.1"/>
    </source>
</evidence>
<keyword evidence="5" id="KW-1185">Reference proteome</keyword>
<proteinExistence type="predicted"/>
<protein>
    <recommendedName>
        <fullName evidence="3">PIPK domain-containing protein</fullName>
    </recommendedName>
</protein>
<dbReference type="InterPro" id="IPR002498">
    <property type="entry name" value="PInositol-4-P-4/5-kinase_core"/>
</dbReference>
<dbReference type="InterPro" id="IPR027483">
    <property type="entry name" value="PInositol-4-P-4/5-kinase_C_sf"/>
</dbReference>
<keyword evidence="1" id="KW-0067">ATP-binding</keyword>
<name>A0AA39UGV9_9AGAR</name>
<keyword evidence="1" id="KW-0418">Kinase</keyword>
<dbReference type="Gene3D" id="3.30.800.10">
    <property type="entry name" value="Phosphatidylinositol Phosphate Kinase II Beta"/>
    <property type="match status" value="1"/>
</dbReference>
<feature type="compositionally biased region" description="Low complexity" evidence="2">
    <location>
        <begin position="1213"/>
        <end position="1235"/>
    </location>
</feature>
<sequence>MSLLALPQELLEKIVIITDRRAIRLTCQTLCEIATPFVFEHIYIDLRKIEAHKSRAIRFLKELSQGRRLARFVRSLYFLTSSGIDKPKFSLRDAFLLWKSKEQFYEIIGKLVLAAVPQMRGLQEFHWRKPDSSRMCSEITEQIIYLLGNHPHLHFVSIVADGIDNDIPCAPFHGLTRLRIDGDGPLDYVPSIIANSPNLVSLKVLNRRRDSTSPPHFPVLSLFSAFTEGMHSSVQTVFLAGNYFILEPSTVPALIPHFRNLSEFILPVGFDIPDEFWSALLDAQVHLRSATSYYALTISFLDYLGGYHGLKALHLQLAHVYTEDAPDKFHSRFIRRHIIPAHSLSLTSVVIQPEYAGLWCFDIRMLKALLLCTNLVYIGISIDEQRAEVKHDENVITKLLENVQHWQYLEGLKIGAALSTDLTVRPPSAAFDALKVDDSSGNDGNIDAKDDIGDLWVEGRTHRGQVLEYLGIGPCVLDKALDEMGRVLLPALATTTSSVDILTDLGVASGASSVARNSQTERGRNSAVRIHVRMERRQPEPVEDYGFYIVRAATRNRAQNKVTVEFKAGTWDGEMLVGKQGQMGSSSTAAETDQVSVMVEEKGPHVGGTFIVTASNPELDKDIWQDRIRCAVYLHLSLLLEQAFLRGCGVSLNFPSSAPMLSPITPPRMTSSPVEMESGSSRRNTFIPSSVRSWFGSFSSSVHSRSLGPLGTRKPGSGTLELTPTKSSEDAPLPRLKRLLSHRHSHSLSVAEERPNEHIRHRNRKPPTRQSTTHHSLLTTSPNILFTPSPQPASIKAWVQMQGLLYLEDQTEQCARFYGHGDQRLSEVVRDMFHAKQEDTVGPRIRKWVHANVSVLAEVGPETTHSSEEDVMIVDEEREEKDQDNEDVKLSLYLSCTTCGKKTEMKSLGNAGLLSFSKFLELLIYRPPSPTICSCPGPPKIWYNFQGKGKEVRFWRKELGGVYEVRVPRVQVIEGDTSHGGSSFSSKAKDKDEDNLEKVELRREIRAWWEDIGKRLDILEADEARRSDEEYEHGWTRSKALPRVPSEWVHYDDDESLEPGSVDGLPAVSTKDDKVSGFYPPTTQTEKPISDLRELFHRKEQALYAELGRTPVERLNDVRRGFMKGARRALEELEGRAKVPQMTDKNLAMTVMDNKGTVRSEGGAISSTPDWWGEKSHVLAGGNVVVGEDDWGSVIAWCLSSPKYQAELEAMSNPESLNRPPLRPPSSSSYHPPSSFTSKPAVVSPALSTSTSSSTASFFSAVFRAPTPTPEWHLEDHELHVCRKGVGVSLGLVMGVGGMSGRFGSLAGLGKGKIGDEKDGTVKGSTAGSLISVGSASVVVSKEEAVVAPILPPKDSLEVPTLGTVRDREREGSFFANALRSVRLLGDAVGIDERPHVRCDLSVKGTGGTAKKWSVTVYYAREFEELRRRCGVGKGGAKGIGEYVKSLRRTEGWDAQGGKSRVGFWRTVDGRYIMKELVSKWGVADLQVLLSLAPEYFAYINSTSGRDSTMVKMLGVYSVEGPGGERVDLVVMENLFYGYACGLRMFDLKGMKGRRSKPAVASEEDGEHKAKENKGKTMFDGEWIDMQREKTILVDPRSKKMLKEAIQKDAEFLTKGNVMDYSLLVGIGEGPERLLVVGLVDTIGSYTFAKTIESKAKQNLNLPGREKGEVTVLPPKEYEERFVKAVDRYFVRCPDRSVFLDEIVDEELGTVL</sequence>
<keyword evidence="1" id="KW-0547">Nucleotide-binding</keyword>
<feature type="compositionally biased region" description="Polar residues" evidence="2">
    <location>
        <begin position="668"/>
        <end position="683"/>
    </location>
</feature>
<dbReference type="Pfam" id="PF01504">
    <property type="entry name" value="PIP5K"/>
    <property type="match status" value="1"/>
</dbReference>
<evidence type="ECO:0000313" key="5">
    <source>
        <dbReference type="Proteomes" id="UP001175228"/>
    </source>
</evidence>